<accession>A0A841ERD4</accession>
<evidence type="ECO:0000313" key="2">
    <source>
        <dbReference type="Proteomes" id="UP000524404"/>
    </source>
</evidence>
<reference evidence="1 2" key="1">
    <citation type="submission" date="2020-08" db="EMBL/GenBank/DDBJ databases">
        <title>Functional genomics of gut bacteria from endangered species of beetles.</title>
        <authorList>
            <person name="Carlos-Shanley C."/>
        </authorList>
    </citation>
    <scope>NUCLEOTIDE SEQUENCE [LARGE SCALE GENOMIC DNA]</scope>
    <source>
        <strain evidence="1 2">S00070</strain>
    </source>
</reference>
<gene>
    <name evidence="1" type="ORF">HNP25_002241</name>
</gene>
<proteinExistence type="predicted"/>
<dbReference type="Proteomes" id="UP000524404">
    <property type="component" value="Unassembled WGS sequence"/>
</dbReference>
<dbReference type="EMBL" id="JACHKT010000014">
    <property type="protein sequence ID" value="MBB6003583.1"/>
    <property type="molecule type" value="Genomic_DNA"/>
</dbReference>
<dbReference type="AlphaFoldDB" id="A0A841ERD4"/>
<name>A0A841ERD4_9BACT</name>
<sequence length="48" mass="5339">MKKALDKVAVLAISEKLNSVMKMKVADLQEIDYLITELPSNSPELSAY</sequence>
<protein>
    <submittedName>
        <fullName evidence="1">DeoR/GlpR family transcriptional regulator of sugar metabolism</fullName>
    </submittedName>
</protein>
<keyword evidence="2" id="KW-1185">Reference proteome</keyword>
<evidence type="ECO:0000313" key="1">
    <source>
        <dbReference type="EMBL" id="MBB6003583.1"/>
    </source>
</evidence>
<dbReference type="RefSeq" id="WP_221432446.1">
    <property type="nucleotide sequence ID" value="NZ_JACHKT010000014.1"/>
</dbReference>
<comment type="caution">
    <text evidence="1">The sequence shown here is derived from an EMBL/GenBank/DDBJ whole genome shotgun (WGS) entry which is preliminary data.</text>
</comment>
<organism evidence="1 2">
    <name type="scientific">Arcicella rosea</name>
    <dbReference type="NCBI Taxonomy" id="502909"/>
    <lineage>
        <taxon>Bacteria</taxon>
        <taxon>Pseudomonadati</taxon>
        <taxon>Bacteroidota</taxon>
        <taxon>Cytophagia</taxon>
        <taxon>Cytophagales</taxon>
        <taxon>Flectobacillaceae</taxon>
        <taxon>Arcicella</taxon>
    </lineage>
</organism>